<dbReference type="OrthoDB" id="2686639at2759"/>
<feature type="region of interest" description="Disordered" evidence="1">
    <location>
        <begin position="160"/>
        <end position="214"/>
    </location>
</feature>
<accession>A0A0C9ZXQ0</accession>
<proteinExistence type="predicted"/>
<dbReference type="Proteomes" id="UP000054018">
    <property type="component" value="Unassembled WGS sequence"/>
</dbReference>
<evidence type="ECO:0000313" key="3">
    <source>
        <dbReference type="Proteomes" id="UP000054018"/>
    </source>
</evidence>
<evidence type="ECO:0000313" key="2">
    <source>
        <dbReference type="EMBL" id="KIK26957.1"/>
    </source>
</evidence>
<dbReference type="EMBL" id="KN833698">
    <property type="protein sequence ID" value="KIK26957.1"/>
    <property type="molecule type" value="Genomic_DNA"/>
</dbReference>
<sequence length="214" mass="23775">MGVVRDVSQDAQSTPGPAYYCCKPYFDFTTEDDLSCNATEDSSFVFDINAIDFRWEPFLRSKVSNGHPAHQRESDSSQPMSLHSPVSGALPSSALGFCSPVCTATSPARRRNARHVCRSPASDIRRVTNSFTFRIGRRVGYLIQSALSLTNTSRCRRNLTTSQMPAHQDVLPTNDERESIPEPGVHTPRERIHSHHSSRGMASPPFEVSLSEIH</sequence>
<name>A0A0C9ZXQ0_9AGAM</name>
<organism evidence="2 3">
    <name type="scientific">Pisolithus microcarpus 441</name>
    <dbReference type="NCBI Taxonomy" id="765257"/>
    <lineage>
        <taxon>Eukaryota</taxon>
        <taxon>Fungi</taxon>
        <taxon>Dikarya</taxon>
        <taxon>Basidiomycota</taxon>
        <taxon>Agaricomycotina</taxon>
        <taxon>Agaricomycetes</taxon>
        <taxon>Agaricomycetidae</taxon>
        <taxon>Boletales</taxon>
        <taxon>Sclerodermatineae</taxon>
        <taxon>Pisolithaceae</taxon>
        <taxon>Pisolithus</taxon>
    </lineage>
</organism>
<gene>
    <name evidence="2" type="ORF">PISMIDRAFT_8505</name>
</gene>
<reference evidence="2 3" key="1">
    <citation type="submission" date="2014-04" db="EMBL/GenBank/DDBJ databases">
        <authorList>
            <consortium name="DOE Joint Genome Institute"/>
            <person name="Kuo A."/>
            <person name="Kohler A."/>
            <person name="Costa M.D."/>
            <person name="Nagy L.G."/>
            <person name="Floudas D."/>
            <person name="Copeland A."/>
            <person name="Barry K.W."/>
            <person name="Cichocki N."/>
            <person name="Veneault-Fourrey C."/>
            <person name="LaButti K."/>
            <person name="Lindquist E.A."/>
            <person name="Lipzen A."/>
            <person name="Lundell T."/>
            <person name="Morin E."/>
            <person name="Murat C."/>
            <person name="Sun H."/>
            <person name="Tunlid A."/>
            <person name="Henrissat B."/>
            <person name="Grigoriev I.V."/>
            <person name="Hibbett D.S."/>
            <person name="Martin F."/>
            <person name="Nordberg H.P."/>
            <person name="Cantor M.N."/>
            <person name="Hua S.X."/>
        </authorList>
    </citation>
    <scope>NUCLEOTIDE SEQUENCE [LARGE SCALE GENOMIC DNA]</scope>
    <source>
        <strain evidence="2 3">441</strain>
    </source>
</reference>
<evidence type="ECO:0000256" key="1">
    <source>
        <dbReference type="SAM" id="MobiDB-lite"/>
    </source>
</evidence>
<keyword evidence="3" id="KW-1185">Reference proteome</keyword>
<protein>
    <submittedName>
        <fullName evidence="2">Uncharacterized protein</fullName>
    </submittedName>
</protein>
<dbReference type="HOGENOM" id="CLU_1289389_0_0_1"/>
<dbReference type="AlphaFoldDB" id="A0A0C9ZXQ0"/>
<feature type="region of interest" description="Disordered" evidence="1">
    <location>
        <begin position="64"/>
        <end position="86"/>
    </location>
</feature>
<reference evidence="3" key="2">
    <citation type="submission" date="2015-01" db="EMBL/GenBank/DDBJ databases">
        <title>Evolutionary Origins and Diversification of the Mycorrhizal Mutualists.</title>
        <authorList>
            <consortium name="DOE Joint Genome Institute"/>
            <consortium name="Mycorrhizal Genomics Consortium"/>
            <person name="Kohler A."/>
            <person name="Kuo A."/>
            <person name="Nagy L.G."/>
            <person name="Floudas D."/>
            <person name="Copeland A."/>
            <person name="Barry K.W."/>
            <person name="Cichocki N."/>
            <person name="Veneault-Fourrey C."/>
            <person name="LaButti K."/>
            <person name="Lindquist E.A."/>
            <person name="Lipzen A."/>
            <person name="Lundell T."/>
            <person name="Morin E."/>
            <person name="Murat C."/>
            <person name="Riley R."/>
            <person name="Ohm R."/>
            <person name="Sun H."/>
            <person name="Tunlid A."/>
            <person name="Henrissat B."/>
            <person name="Grigoriev I.V."/>
            <person name="Hibbett D.S."/>
            <person name="Martin F."/>
        </authorList>
    </citation>
    <scope>NUCLEOTIDE SEQUENCE [LARGE SCALE GENOMIC DNA]</scope>
    <source>
        <strain evidence="3">441</strain>
    </source>
</reference>